<dbReference type="GO" id="GO:0009086">
    <property type="term" value="P:methionine biosynthetic process"/>
    <property type="evidence" value="ECO:0007669"/>
    <property type="project" value="TreeGrafter"/>
</dbReference>
<dbReference type="CDD" id="cd00537">
    <property type="entry name" value="MTHFR"/>
    <property type="match status" value="1"/>
</dbReference>
<dbReference type="InterPro" id="IPR029041">
    <property type="entry name" value="FAD-linked_oxidoreductase-like"/>
</dbReference>
<dbReference type="PANTHER" id="PTHR45754">
    <property type="entry name" value="METHYLENETETRAHYDROFOLATE REDUCTASE"/>
    <property type="match status" value="1"/>
</dbReference>
<dbReference type="RefSeq" id="WP_092057728.1">
    <property type="nucleotide sequence ID" value="NZ_FOJJ01000037.1"/>
</dbReference>
<keyword evidence="11" id="KW-1185">Reference proteome</keyword>
<evidence type="ECO:0000256" key="3">
    <source>
        <dbReference type="ARBA" id="ARBA00006743"/>
    </source>
</evidence>
<dbReference type="PANTHER" id="PTHR45754:SF3">
    <property type="entry name" value="METHYLENETETRAHYDROFOLATE REDUCTASE (NADPH)"/>
    <property type="match status" value="1"/>
</dbReference>
<comment type="cofactor">
    <cofactor evidence="1 9">
        <name>FAD</name>
        <dbReference type="ChEBI" id="CHEBI:57692"/>
    </cofactor>
</comment>
<evidence type="ECO:0000256" key="6">
    <source>
        <dbReference type="ARBA" id="ARBA00023002"/>
    </source>
</evidence>
<dbReference type="GO" id="GO:0071949">
    <property type="term" value="F:FAD binding"/>
    <property type="evidence" value="ECO:0007669"/>
    <property type="project" value="TreeGrafter"/>
</dbReference>
<evidence type="ECO:0000256" key="9">
    <source>
        <dbReference type="RuleBase" id="RU003862"/>
    </source>
</evidence>
<comment type="similarity">
    <text evidence="3 9">Belongs to the methylenetetrahydrofolate reductase family.</text>
</comment>
<dbReference type="SUPFAM" id="SSF51730">
    <property type="entry name" value="FAD-linked oxidoreductase"/>
    <property type="match status" value="1"/>
</dbReference>
<dbReference type="Gene3D" id="3.20.20.220">
    <property type="match status" value="1"/>
</dbReference>
<reference evidence="10 11" key="1">
    <citation type="submission" date="2019-07" db="EMBL/GenBank/DDBJ databases">
        <title>Insights of Desulfuromonas acetexigens electromicrobiology.</title>
        <authorList>
            <person name="Katuri K."/>
            <person name="Sapireddy V."/>
            <person name="Shaw D.R."/>
            <person name="Saikaly P."/>
        </authorList>
    </citation>
    <scope>NUCLEOTIDE SEQUENCE [LARGE SCALE GENOMIC DNA]</scope>
    <source>
        <strain evidence="10 11">2873</strain>
    </source>
</reference>
<evidence type="ECO:0000256" key="2">
    <source>
        <dbReference type="ARBA" id="ARBA00004777"/>
    </source>
</evidence>
<organism evidence="10 11">
    <name type="scientific">Trichloromonas acetexigens</name>
    <dbReference type="NCBI Taxonomy" id="38815"/>
    <lineage>
        <taxon>Bacteria</taxon>
        <taxon>Pseudomonadati</taxon>
        <taxon>Thermodesulfobacteriota</taxon>
        <taxon>Desulfuromonadia</taxon>
        <taxon>Desulfuromonadales</taxon>
        <taxon>Trichloromonadaceae</taxon>
        <taxon>Trichloromonas</taxon>
    </lineage>
</organism>
<keyword evidence="4 9" id="KW-0285">Flavoprotein</keyword>
<evidence type="ECO:0000256" key="7">
    <source>
        <dbReference type="ARBA" id="ARBA00034478"/>
    </source>
</evidence>
<dbReference type="AlphaFoldDB" id="A0A550JFC1"/>
<dbReference type="GO" id="GO:0106312">
    <property type="term" value="F:methylenetetrahydrofolate reductase (NADH) activity"/>
    <property type="evidence" value="ECO:0007669"/>
    <property type="project" value="UniProtKB-EC"/>
</dbReference>
<proteinExistence type="inferred from homology"/>
<sequence length="293" mass="31809">MRVTDLWTKNARPTLSFEFFPPRSEKDEASFAKVVDTLAELKPDFVSVTFGAGGSSREGSYQLVKKLIQEKELGVIAYLAAYGLGPDEICSILDTYADLGVENILALRGDPPRATEGLTPHPESLAHASDLLHFIKGRYAFCLGGAGHPEGHPEAASKARDLDYLKLKVANGAEFIIANFVYDTRLFFDFVERCRAIGIGVPILPGVMPIYSVKLLEILTKTCGATIGEEVRKGLAALPADDTKAVAEFGIAFAIKQCRELLEQGVPGIHLYTMDRSAAPLAIVNALKNEKLL</sequence>
<dbReference type="Proteomes" id="UP000317155">
    <property type="component" value="Unassembled WGS sequence"/>
</dbReference>
<accession>A0A550JFC1</accession>
<dbReference type="Pfam" id="PF02219">
    <property type="entry name" value="MTHFR"/>
    <property type="match status" value="1"/>
</dbReference>
<dbReference type="UniPathway" id="UPA00193"/>
<name>A0A550JFC1_9BACT</name>
<evidence type="ECO:0000313" key="11">
    <source>
        <dbReference type="Proteomes" id="UP000317155"/>
    </source>
</evidence>
<comment type="pathway">
    <text evidence="2 9">One-carbon metabolism; tetrahydrofolate interconversion.</text>
</comment>
<comment type="catalytic activity">
    <reaction evidence="8">
        <text>(6S)-5-methyl-5,6,7,8-tetrahydrofolate + NAD(+) = (6R)-5,10-methylene-5,6,7,8-tetrahydrofolate + NADH + H(+)</text>
        <dbReference type="Rhea" id="RHEA:19821"/>
        <dbReference type="ChEBI" id="CHEBI:15378"/>
        <dbReference type="ChEBI" id="CHEBI:15636"/>
        <dbReference type="ChEBI" id="CHEBI:18608"/>
        <dbReference type="ChEBI" id="CHEBI:57540"/>
        <dbReference type="ChEBI" id="CHEBI:57945"/>
        <dbReference type="EC" id="1.5.1.54"/>
    </reaction>
    <physiologicalReaction direction="right-to-left" evidence="8">
        <dbReference type="Rhea" id="RHEA:19823"/>
    </physiologicalReaction>
</comment>
<evidence type="ECO:0000256" key="8">
    <source>
        <dbReference type="ARBA" id="ARBA00048628"/>
    </source>
</evidence>
<dbReference type="GO" id="GO:0035999">
    <property type="term" value="P:tetrahydrofolate interconversion"/>
    <property type="evidence" value="ECO:0007669"/>
    <property type="project" value="UniProtKB-UniPathway"/>
</dbReference>
<evidence type="ECO:0000256" key="5">
    <source>
        <dbReference type="ARBA" id="ARBA00022827"/>
    </source>
</evidence>
<comment type="caution">
    <text evidence="10">The sequence shown here is derived from an EMBL/GenBank/DDBJ whole genome shotgun (WGS) entry which is preliminary data.</text>
</comment>
<protein>
    <recommendedName>
        <fullName evidence="9">Methylenetetrahydrofolate reductase</fullName>
    </recommendedName>
</protein>
<keyword evidence="6 9" id="KW-0560">Oxidoreductase</keyword>
<evidence type="ECO:0000256" key="1">
    <source>
        <dbReference type="ARBA" id="ARBA00001974"/>
    </source>
</evidence>
<dbReference type="EMBL" id="VJVV01000005">
    <property type="protein sequence ID" value="TRO81902.1"/>
    <property type="molecule type" value="Genomic_DNA"/>
</dbReference>
<dbReference type="GO" id="GO:0005829">
    <property type="term" value="C:cytosol"/>
    <property type="evidence" value="ECO:0007669"/>
    <property type="project" value="TreeGrafter"/>
</dbReference>
<dbReference type="InterPro" id="IPR003171">
    <property type="entry name" value="Mehydrof_redctse-like"/>
</dbReference>
<gene>
    <name evidence="10" type="ORF">FL622_08880</name>
</gene>
<evidence type="ECO:0000256" key="4">
    <source>
        <dbReference type="ARBA" id="ARBA00022630"/>
    </source>
</evidence>
<evidence type="ECO:0000313" key="10">
    <source>
        <dbReference type="EMBL" id="TRO81902.1"/>
    </source>
</evidence>
<comment type="pathway">
    <text evidence="7">Amino-acid biosynthesis; L-methionine biosynthesis via de novo pathway.</text>
</comment>
<keyword evidence="5 9" id="KW-0274">FAD</keyword>
<dbReference type="OrthoDB" id="9812555at2"/>